<reference evidence="3" key="1">
    <citation type="submission" date="2016-08" db="EMBL/GenBank/DDBJ databases">
        <authorList>
            <person name="Varghese N."/>
            <person name="Submissions Spin"/>
        </authorList>
    </citation>
    <scope>NUCLEOTIDE SEQUENCE [LARGE SCALE GENOMIC DNA]</scope>
    <source>
        <strain evidence="3">HAMBI 2971</strain>
    </source>
</reference>
<name>A0A1C3XDY7_9HYPH</name>
<proteinExistence type="predicted"/>
<dbReference type="EMBL" id="FMAH01000091">
    <property type="protein sequence ID" value="SCB50510.1"/>
    <property type="molecule type" value="Genomic_DNA"/>
</dbReference>
<gene>
    <name evidence="2" type="ORF">GA0061102_10913</name>
</gene>
<organism evidence="2 3">
    <name type="scientific">Rhizobium miluonense</name>
    <dbReference type="NCBI Taxonomy" id="411945"/>
    <lineage>
        <taxon>Bacteria</taxon>
        <taxon>Pseudomonadati</taxon>
        <taxon>Pseudomonadota</taxon>
        <taxon>Alphaproteobacteria</taxon>
        <taxon>Hyphomicrobiales</taxon>
        <taxon>Rhizobiaceae</taxon>
        <taxon>Rhizobium/Agrobacterium group</taxon>
        <taxon>Rhizobium</taxon>
    </lineage>
</organism>
<keyword evidence="1" id="KW-1133">Transmembrane helix</keyword>
<dbReference type="STRING" id="411945.GA0061102_10913"/>
<dbReference type="RefSeq" id="WP_159432235.1">
    <property type="nucleotide sequence ID" value="NZ_FMAH01000091.1"/>
</dbReference>
<evidence type="ECO:0000313" key="2">
    <source>
        <dbReference type="EMBL" id="SCB50510.1"/>
    </source>
</evidence>
<accession>A0A1C3XDY7</accession>
<keyword evidence="1" id="KW-0812">Transmembrane</keyword>
<keyword evidence="3" id="KW-1185">Reference proteome</keyword>
<feature type="transmembrane region" description="Helical" evidence="1">
    <location>
        <begin position="6"/>
        <end position="27"/>
    </location>
</feature>
<protein>
    <submittedName>
        <fullName evidence="2">Uncharacterized protein</fullName>
    </submittedName>
</protein>
<evidence type="ECO:0000313" key="3">
    <source>
        <dbReference type="Proteomes" id="UP000199435"/>
    </source>
</evidence>
<sequence>MKDFDVNRLLTLGTVVIIILIAAGTGYRVEISSAGIKFEQNAALPIQLQDMKISRK</sequence>
<evidence type="ECO:0000256" key="1">
    <source>
        <dbReference type="SAM" id="Phobius"/>
    </source>
</evidence>
<dbReference type="AlphaFoldDB" id="A0A1C3XDY7"/>
<keyword evidence="1" id="KW-0472">Membrane</keyword>
<dbReference type="Proteomes" id="UP000199435">
    <property type="component" value="Unassembled WGS sequence"/>
</dbReference>